<dbReference type="AlphaFoldDB" id="A0A8K0G8H2"/>
<reference evidence="9" key="1">
    <citation type="submission" date="2019-08" db="EMBL/GenBank/DDBJ databases">
        <title>The genome of the North American firefly Photinus pyralis.</title>
        <authorList>
            <consortium name="Photinus pyralis genome working group"/>
            <person name="Fallon T.R."/>
            <person name="Sander Lower S.E."/>
            <person name="Weng J.-K."/>
        </authorList>
    </citation>
    <scope>NUCLEOTIDE SEQUENCE</scope>
    <source>
        <strain evidence="9">TRF0915ILg1</strain>
        <tissue evidence="9">Whole body</tissue>
    </source>
</reference>
<dbReference type="GO" id="GO:0004499">
    <property type="term" value="F:N,N-dimethylaniline monooxygenase activity"/>
    <property type="evidence" value="ECO:0007669"/>
    <property type="project" value="InterPro"/>
</dbReference>
<gene>
    <name evidence="9" type="ORF">ILUMI_16507</name>
</gene>
<dbReference type="EMBL" id="VTPC01063996">
    <property type="protein sequence ID" value="KAF2889666.1"/>
    <property type="molecule type" value="Genomic_DNA"/>
</dbReference>
<dbReference type="PIRSF" id="PIRSF000332">
    <property type="entry name" value="FMO"/>
    <property type="match status" value="1"/>
</dbReference>
<dbReference type="PANTHER" id="PTHR23023">
    <property type="entry name" value="DIMETHYLANILINE MONOOXYGENASE"/>
    <property type="match status" value="1"/>
</dbReference>
<organism evidence="9 10">
    <name type="scientific">Ignelater luminosus</name>
    <name type="common">Cucubano</name>
    <name type="synonym">Pyrophorus luminosus</name>
    <dbReference type="NCBI Taxonomy" id="2038154"/>
    <lineage>
        <taxon>Eukaryota</taxon>
        <taxon>Metazoa</taxon>
        <taxon>Ecdysozoa</taxon>
        <taxon>Arthropoda</taxon>
        <taxon>Hexapoda</taxon>
        <taxon>Insecta</taxon>
        <taxon>Pterygota</taxon>
        <taxon>Neoptera</taxon>
        <taxon>Endopterygota</taxon>
        <taxon>Coleoptera</taxon>
        <taxon>Polyphaga</taxon>
        <taxon>Elateriformia</taxon>
        <taxon>Elateroidea</taxon>
        <taxon>Elateridae</taxon>
        <taxon>Agrypninae</taxon>
        <taxon>Pyrophorini</taxon>
        <taxon>Ignelater</taxon>
    </lineage>
</organism>
<comment type="cofactor">
    <cofactor evidence="1 8">
        <name>FAD</name>
        <dbReference type="ChEBI" id="CHEBI:57692"/>
    </cofactor>
</comment>
<dbReference type="Pfam" id="PF00743">
    <property type="entry name" value="FMO-like"/>
    <property type="match status" value="2"/>
</dbReference>
<dbReference type="EC" id="1.-.-.-" evidence="8"/>
<evidence type="ECO:0000256" key="8">
    <source>
        <dbReference type="RuleBase" id="RU361177"/>
    </source>
</evidence>
<dbReference type="OrthoDB" id="66881at2759"/>
<comment type="similarity">
    <text evidence="2 8">Belongs to the FMO family.</text>
</comment>
<evidence type="ECO:0000256" key="2">
    <source>
        <dbReference type="ARBA" id="ARBA00009183"/>
    </source>
</evidence>
<protein>
    <recommendedName>
        <fullName evidence="8">Flavin-containing monooxygenase</fullName>
        <ecNumber evidence="8">1.-.-.-</ecNumber>
    </recommendedName>
</protein>
<dbReference type="InterPro" id="IPR036188">
    <property type="entry name" value="FAD/NAD-bd_sf"/>
</dbReference>
<evidence type="ECO:0000313" key="10">
    <source>
        <dbReference type="Proteomes" id="UP000801492"/>
    </source>
</evidence>
<dbReference type="GO" id="GO:0050661">
    <property type="term" value="F:NADP binding"/>
    <property type="evidence" value="ECO:0007669"/>
    <property type="project" value="InterPro"/>
</dbReference>
<keyword evidence="4 8" id="KW-0274">FAD</keyword>
<keyword evidence="5" id="KW-0521">NADP</keyword>
<comment type="caution">
    <text evidence="9">The sequence shown here is derived from an EMBL/GenBank/DDBJ whole genome shotgun (WGS) entry which is preliminary data.</text>
</comment>
<evidence type="ECO:0000313" key="9">
    <source>
        <dbReference type="EMBL" id="KAF2889666.1"/>
    </source>
</evidence>
<keyword evidence="7 8" id="KW-0503">Monooxygenase</keyword>
<keyword evidence="10" id="KW-1185">Reference proteome</keyword>
<name>A0A8K0G8H2_IGNLU</name>
<dbReference type="InterPro" id="IPR000960">
    <property type="entry name" value="Flavin_mOase"/>
</dbReference>
<proteinExistence type="inferred from homology"/>
<keyword evidence="3 8" id="KW-0285">Flavoprotein</keyword>
<evidence type="ECO:0000256" key="7">
    <source>
        <dbReference type="ARBA" id="ARBA00023033"/>
    </source>
</evidence>
<dbReference type="SUPFAM" id="SSF51905">
    <property type="entry name" value="FAD/NAD(P)-binding domain"/>
    <property type="match status" value="2"/>
</dbReference>
<evidence type="ECO:0000256" key="4">
    <source>
        <dbReference type="ARBA" id="ARBA00022827"/>
    </source>
</evidence>
<dbReference type="InterPro" id="IPR050346">
    <property type="entry name" value="FMO-like"/>
</dbReference>
<dbReference type="Proteomes" id="UP000801492">
    <property type="component" value="Unassembled WGS sequence"/>
</dbReference>
<dbReference type="GO" id="GO:0050660">
    <property type="term" value="F:flavin adenine dinucleotide binding"/>
    <property type="evidence" value="ECO:0007669"/>
    <property type="project" value="InterPro"/>
</dbReference>
<dbReference type="InterPro" id="IPR020946">
    <property type="entry name" value="Flavin_mOase-like"/>
</dbReference>
<evidence type="ECO:0000256" key="1">
    <source>
        <dbReference type="ARBA" id="ARBA00001974"/>
    </source>
</evidence>
<dbReference type="PRINTS" id="PR00370">
    <property type="entry name" value="FMOXYGENASE"/>
</dbReference>
<keyword evidence="6 8" id="KW-0560">Oxidoreductase</keyword>
<dbReference type="Gene3D" id="3.50.50.60">
    <property type="entry name" value="FAD/NAD(P)-binding domain"/>
    <property type="match status" value="2"/>
</dbReference>
<dbReference type="FunFam" id="3.50.50.60:FF:000138">
    <property type="entry name" value="Flavin-containing monooxygenase"/>
    <property type="match status" value="1"/>
</dbReference>
<sequence>MKIAIIGAGVTGLISLKYALEQGFECDSFEQTGLIGGTWNYTDRVGTDENGLPVHSAMYKGLRTNLPKETMAFLDFPYPEQVKSYLTQPEVLDYFNCFADCFNLRRHIKFYKYVTKVKPLPNSRWAVTVQDAKTKVEETKTYDSVFVCSGHYRDAMVPKIPGQDIFKGSQSHSHDYRIPEPFKDKRVLVIGAGPSGQDISMLISKAAKHVFISHRGKKIYIPITENITEKPIVKYLEENRAVFEDGTSEDIDMILYCTGYKYTYPFLTEECGIKVHDNWVHPLHKDIVNIEHPTMYFIGIPFMISVIPMFDIQARYALAALAGKFTLPSKEDMLNILREYMDDRKKRGVPLKETHNMGAEGEKQLQYFDDLAATAGVRRIPTVVSKLYGEVKTRRNLEAGFKILDDENFIQIA</sequence>
<evidence type="ECO:0000256" key="5">
    <source>
        <dbReference type="ARBA" id="ARBA00022857"/>
    </source>
</evidence>
<evidence type="ECO:0000256" key="6">
    <source>
        <dbReference type="ARBA" id="ARBA00023002"/>
    </source>
</evidence>
<evidence type="ECO:0000256" key="3">
    <source>
        <dbReference type="ARBA" id="ARBA00022630"/>
    </source>
</evidence>
<accession>A0A8K0G8H2</accession>